<feature type="region of interest" description="Disordered" evidence="1">
    <location>
        <begin position="85"/>
        <end position="116"/>
    </location>
</feature>
<reference evidence="2" key="1">
    <citation type="submission" date="2021-03" db="EMBL/GenBank/DDBJ databases">
        <authorList>
            <person name="Tran Van P."/>
        </authorList>
    </citation>
    <scope>NUCLEOTIDE SEQUENCE</scope>
</reference>
<keyword evidence="3" id="KW-1185">Reference proteome</keyword>
<dbReference type="Proteomes" id="UP001153148">
    <property type="component" value="Unassembled WGS sequence"/>
</dbReference>
<proteinExistence type="predicted"/>
<protein>
    <submittedName>
        <fullName evidence="2">Uncharacterized protein</fullName>
    </submittedName>
</protein>
<feature type="non-terminal residue" evidence="2">
    <location>
        <position position="1"/>
    </location>
</feature>
<name>A0ABN7PE49_TIMPD</name>
<dbReference type="EMBL" id="CAJPIN010034010">
    <property type="protein sequence ID" value="CAG2064434.1"/>
    <property type="molecule type" value="Genomic_DNA"/>
</dbReference>
<evidence type="ECO:0000313" key="3">
    <source>
        <dbReference type="Proteomes" id="UP001153148"/>
    </source>
</evidence>
<organism evidence="2 3">
    <name type="scientific">Timema podura</name>
    <name type="common">Walking stick</name>
    <dbReference type="NCBI Taxonomy" id="61482"/>
    <lineage>
        <taxon>Eukaryota</taxon>
        <taxon>Metazoa</taxon>
        <taxon>Ecdysozoa</taxon>
        <taxon>Arthropoda</taxon>
        <taxon>Hexapoda</taxon>
        <taxon>Insecta</taxon>
        <taxon>Pterygota</taxon>
        <taxon>Neoptera</taxon>
        <taxon>Polyneoptera</taxon>
        <taxon>Phasmatodea</taxon>
        <taxon>Timematodea</taxon>
        <taxon>Timematoidea</taxon>
        <taxon>Timematidae</taxon>
        <taxon>Timema</taxon>
    </lineage>
</organism>
<evidence type="ECO:0000313" key="2">
    <source>
        <dbReference type="EMBL" id="CAG2064434.1"/>
    </source>
</evidence>
<accession>A0ABN7PE49</accession>
<sequence length="116" mass="13301">EVPAKSQSLEMLNALLTSKLETSEKKVATQSELIHTLQESIQRTKEENETMFERRSGNHVTFEDAQQLDEYKMQTLQEVSSNIQGQLKEQSHLPESTSSQLHNAHLVSQLETYDKQ</sequence>
<evidence type="ECO:0000256" key="1">
    <source>
        <dbReference type="SAM" id="MobiDB-lite"/>
    </source>
</evidence>
<feature type="compositionally biased region" description="Polar residues" evidence="1">
    <location>
        <begin position="85"/>
        <end position="102"/>
    </location>
</feature>
<gene>
    <name evidence="2" type="ORF">TPAB3V08_LOCUS11380</name>
</gene>
<comment type="caution">
    <text evidence="2">The sequence shown here is derived from an EMBL/GenBank/DDBJ whole genome shotgun (WGS) entry which is preliminary data.</text>
</comment>
<feature type="non-terminal residue" evidence="2">
    <location>
        <position position="116"/>
    </location>
</feature>